<sequence length="106" mass="11742">MSALLMIIDGVDECVDKNKQTEFLNILKRAGKRSACHSASLFAVGENAISVTYFGNNRRWLFHSQTSGYELSTPICPGSPDARSANLKFQSTLNNHSVRDTKYGSR</sequence>
<gene>
    <name evidence="1" type="ORF">M378DRAFT_408502</name>
</gene>
<dbReference type="EMBL" id="KN818237">
    <property type="protein sequence ID" value="KIL66236.1"/>
    <property type="molecule type" value="Genomic_DNA"/>
</dbReference>
<organism evidence="1 2">
    <name type="scientific">Amanita muscaria (strain Koide BX008)</name>
    <dbReference type="NCBI Taxonomy" id="946122"/>
    <lineage>
        <taxon>Eukaryota</taxon>
        <taxon>Fungi</taxon>
        <taxon>Dikarya</taxon>
        <taxon>Basidiomycota</taxon>
        <taxon>Agaricomycotina</taxon>
        <taxon>Agaricomycetes</taxon>
        <taxon>Agaricomycetidae</taxon>
        <taxon>Agaricales</taxon>
        <taxon>Pluteineae</taxon>
        <taxon>Amanitaceae</taxon>
        <taxon>Amanita</taxon>
    </lineage>
</organism>
<dbReference type="Proteomes" id="UP000054549">
    <property type="component" value="Unassembled WGS sequence"/>
</dbReference>
<evidence type="ECO:0000313" key="2">
    <source>
        <dbReference type="Proteomes" id="UP000054549"/>
    </source>
</evidence>
<dbReference type="HOGENOM" id="CLU_2222559_0_0_1"/>
<reference evidence="1 2" key="1">
    <citation type="submission" date="2014-04" db="EMBL/GenBank/DDBJ databases">
        <title>Evolutionary Origins and Diversification of the Mycorrhizal Mutualists.</title>
        <authorList>
            <consortium name="DOE Joint Genome Institute"/>
            <consortium name="Mycorrhizal Genomics Consortium"/>
            <person name="Kohler A."/>
            <person name="Kuo A."/>
            <person name="Nagy L.G."/>
            <person name="Floudas D."/>
            <person name="Copeland A."/>
            <person name="Barry K.W."/>
            <person name="Cichocki N."/>
            <person name="Veneault-Fourrey C."/>
            <person name="LaButti K."/>
            <person name="Lindquist E.A."/>
            <person name="Lipzen A."/>
            <person name="Lundell T."/>
            <person name="Morin E."/>
            <person name="Murat C."/>
            <person name="Riley R."/>
            <person name="Ohm R."/>
            <person name="Sun H."/>
            <person name="Tunlid A."/>
            <person name="Henrissat B."/>
            <person name="Grigoriev I.V."/>
            <person name="Hibbett D.S."/>
            <person name="Martin F."/>
        </authorList>
    </citation>
    <scope>NUCLEOTIDE SEQUENCE [LARGE SCALE GENOMIC DNA]</scope>
    <source>
        <strain evidence="1 2">Koide BX008</strain>
    </source>
</reference>
<evidence type="ECO:0000313" key="1">
    <source>
        <dbReference type="EMBL" id="KIL66236.1"/>
    </source>
</evidence>
<name>A0A0C2XA85_AMAMK</name>
<keyword evidence="2" id="KW-1185">Reference proteome</keyword>
<protein>
    <submittedName>
        <fullName evidence="1">Uncharacterized protein</fullName>
    </submittedName>
</protein>
<dbReference type="InParanoid" id="A0A0C2XA85"/>
<accession>A0A0C2XA85</accession>
<proteinExistence type="predicted"/>
<dbReference type="AlphaFoldDB" id="A0A0C2XA85"/>